<dbReference type="EMBL" id="CAJQZC010000003">
    <property type="protein sequence ID" value="CAG4893347.1"/>
    <property type="molecule type" value="Genomic_DNA"/>
</dbReference>
<keyword evidence="4" id="KW-1185">Reference proteome</keyword>
<dbReference type="SUPFAM" id="SSF48208">
    <property type="entry name" value="Six-hairpin glycosidases"/>
    <property type="match status" value="1"/>
</dbReference>
<comment type="caution">
    <text evidence="3">The sequence shown here is derived from an EMBL/GenBank/DDBJ whole genome shotgun (WGS) entry which is preliminary data.</text>
</comment>
<dbReference type="GO" id="GO:0047736">
    <property type="term" value="F:cellobiose epimerase activity"/>
    <property type="evidence" value="ECO:0007669"/>
    <property type="project" value="UniProtKB-EC"/>
</dbReference>
<accession>A0A9N8RU17</accession>
<dbReference type="EC" id="5.1.3.11" evidence="3"/>
<organism evidence="3 4">
    <name type="scientific">Paraburkholderia saeva</name>
    <dbReference type="NCBI Taxonomy" id="2777537"/>
    <lineage>
        <taxon>Bacteria</taxon>
        <taxon>Pseudomonadati</taxon>
        <taxon>Pseudomonadota</taxon>
        <taxon>Betaproteobacteria</taxon>
        <taxon>Burkholderiales</taxon>
        <taxon>Burkholderiaceae</taxon>
        <taxon>Paraburkholderia</taxon>
    </lineage>
</organism>
<evidence type="ECO:0000313" key="3">
    <source>
        <dbReference type="EMBL" id="CAG4893347.1"/>
    </source>
</evidence>
<evidence type="ECO:0000256" key="1">
    <source>
        <dbReference type="ARBA" id="ARBA00008558"/>
    </source>
</evidence>
<comment type="similarity">
    <text evidence="1">Belongs to the N-acylglucosamine 2-epimerase family.</text>
</comment>
<evidence type="ECO:0000256" key="2">
    <source>
        <dbReference type="ARBA" id="ARBA00023235"/>
    </source>
</evidence>
<dbReference type="AlphaFoldDB" id="A0A9N8RU17"/>
<dbReference type="Pfam" id="PF07221">
    <property type="entry name" value="GlcNAc_2-epim"/>
    <property type="match status" value="1"/>
</dbReference>
<proteinExistence type="inferred from homology"/>
<dbReference type="RefSeq" id="WP_228875706.1">
    <property type="nucleotide sequence ID" value="NZ_CAJQZC010000003.1"/>
</dbReference>
<reference evidence="3" key="1">
    <citation type="submission" date="2021-04" db="EMBL/GenBank/DDBJ databases">
        <authorList>
            <person name="Vanwijnsberghe S."/>
        </authorList>
    </citation>
    <scope>NUCLEOTIDE SEQUENCE</scope>
    <source>
        <strain evidence="3">LMG 31841</strain>
    </source>
</reference>
<sequence length="364" mass="39895">MTSSASTATLAALLRTHFTQVVLPIWRGPGFNAALRLPCEAVGHDHRPLPAVRYRAMACARQLFVFSQAGDIAHADILFDSLRRYFHDTQRGGWFYSVDVNGAPLDTTKDLYTHAFVVFACAEYLARSGNRDALDVMNETSAQIVDRFAARDGLLNAALDAGFSTVTGTPVQNPLMHLTEAWLAAHDATRDAAFATSLTRLVEAIARTFVHQPTGCIAELPAGSADNRLEPGHQFEWFYLVRRAAGLLGQSELDAALTRAFDFAEARGIDHSTGGVYASLDEAGAIKDSAQRIWAQTEYLRALATKADEAANARLPQQIERFRERFLRSDGWIESMTATGEITRAEMPSTTPYHLATSYASLPV</sequence>
<dbReference type="InterPro" id="IPR010819">
    <property type="entry name" value="AGE/CE"/>
</dbReference>
<name>A0A9N8RU17_9BURK</name>
<evidence type="ECO:0000313" key="4">
    <source>
        <dbReference type="Proteomes" id="UP000789704"/>
    </source>
</evidence>
<gene>
    <name evidence="3" type="primary">ce</name>
    <name evidence="3" type="ORF">LMG31841_01682</name>
</gene>
<dbReference type="Proteomes" id="UP000789704">
    <property type="component" value="Unassembled WGS sequence"/>
</dbReference>
<keyword evidence="2 3" id="KW-0413">Isomerase</keyword>
<dbReference type="InterPro" id="IPR012341">
    <property type="entry name" value="6hp_glycosidase-like_sf"/>
</dbReference>
<dbReference type="InterPro" id="IPR008928">
    <property type="entry name" value="6-hairpin_glycosidase_sf"/>
</dbReference>
<dbReference type="GO" id="GO:0005975">
    <property type="term" value="P:carbohydrate metabolic process"/>
    <property type="evidence" value="ECO:0007669"/>
    <property type="project" value="InterPro"/>
</dbReference>
<protein>
    <submittedName>
        <fullName evidence="3">Cellobiose 2-epimerase</fullName>
        <ecNumber evidence="3">5.1.3.11</ecNumber>
    </submittedName>
</protein>
<dbReference type="PANTHER" id="PTHR15108">
    <property type="entry name" value="N-ACYLGLUCOSAMINE-2-EPIMERASE"/>
    <property type="match status" value="1"/>
</dbReference>
<dbReference type="Gene3D" id="1.50.10.10">
    <property type="match status" value="1"/>
</dbReference>